<proteinExistence type="predicted"/>
<evidence type="ECO:0008006" key="4">
    <source>
        <dbReference type="Google" id="ProtNLM"/>
    </source>
</evidence>
<feature type="chain" id="PRO_5046080087" description="Pentapeptide MXKDX repeat protein" evidence="1">
    <location>
        <begin position="22"/>
        <end position="87"/>
    </location>
</feature>
<accession>A0ABU0BIG1</accession>
<name>A0ABU0BIG1_9HYPH</name>
<dbReference type="EMBL" id="JAUSVF010000001">
    <property type="protein sequence ID" value="MDQ0318046.1"/>
    <property type="molecule type" value="Genomic_DNA"/>
</dbReference>
<dbReference type="Proteomes" id="UP001230207">
    <property type="component" value="Unassembled WGS sequence"/>
</dbReference>
<keyword evidence="3" id="KW-1185">Reference proteome</keyword>
<evidence type="ECO:0000313" key="3">
    <source>
        <dbReference type="Proteomes" id="UP001230207"/>
    </source>
</evidence>
<gene>
    <name evidence="2" type="ORF">QO002_000184</name>
</gene>
<evidence type="ECO:0000313" key="2">
    <source>
        <dbReference type="EMBL" id="MDQ0318046.1"/>
    </source>
</evidence>
<dbReference type="RefSeq" id="WP_307225771.1">
    <property type="nucleotide sequence ID" value="NZ_JAUSVF010000001.1"/>
</dbReference>
<reference evidence="2 3" key="1">
    <citation type="submission" date="2023-07" db="EMBL/GenBank/DDBJ databases">
        <title>Genomic Encyclopedia of Type Strains, Phase IV (KMG-IV): sequencing the most valuable type-strain genomes for metagenomic binning, comparative biology and taxonomic classification.</title>
        <authorList>
            <person name="Goeker M."/>
        </authorList>
    </citation>
    <scope>NUCLEOTIDE SEQUENCE [LARGE SCALE GENOMIC DNA]</scope>
    <source>
        <strain evidence="2 3">DSM 1112</strain>
    </source>
</reference>
<keyword evidence="1" id="KW-0732">Signal</keyword>
<comment type="caution">
    <text evidence="2">The sequence shown here is derived from an EMBL/GenBank/DDBJ whole genome shotgun (WGS) entry which is preliminary data.</text>
</comment>
<organism evidence="2 3">
    <name type="scientific">Pararhizobium capsulatum DSM 1112</name>
    <dbReference type="NCBI Taxonomy" id="1121113"/>
    <lineage>
        <taxon>Bacteria</taxon>
        <taxon>Pseudomonadati</taxon>
        <taxon>Pseudomonadota</taxon>
        <taxon>Alphaproteobacteria</taxon>
        <taxon>Hyphomicrobiales</taxon>
        <taxon>Rhizobiaceae</taxon>
        <taxon>Rhizobium/Agrobacterium group</taxon>
        <taxon>Pararhizobium</taxon>
    </lineage>
</organism>
<evidence type="ECO:0000256" key="1">
    <source>
        <dbReference type="SAM" id="SignalP"/>
    </source>
</evidence>
<sequence>MIRTTTLALTLAIGFSAPVFAAGMATCDEASMMKTEEMAKGMTDPMKKDQMMMATQEIDSAKMAMKAGNMDECSTHMDNAMKAMETK</sequence>
<feature type="signal peptide" evidence="1">
    <location>
        <begin position="1"/>
        <end position="21"/>
    </location>
</feature>
<protein>
    <recommendedName>
        <fullName evidence="4">Pentapeptide MXKDX repeat protein</fullName>
    </recommendedName>
</protein>